<protein>
    <submittedName>
        <fullName evidence="2">DUF3108 domain-containing protein</fullName>
    </submittedName>
</protein>
<sequence length="236" mass="27069">MRRILLFALALLALPSYAYELHPFTASYTTDSSQIPVSGTAERRLSQQADQSWKLEFEASMMIAGLQEESTFRVEQSHLLPLSYRYDRNGLGKVKHVEQDFDWKAKKVTGSDRGKPFQHSLNRGLLDKSTYQIALQKDVAEGKKSMSYRVVDGDDIEIYDFRVLGSERVDTQAGQIEAIKVERVRDPTKSNRQTIFWLAKDWNYLLVRLHQVEKDGKEYDIMLKDGMVDGKQVAGK</sequence>
<name>A0ABV7AZD1_9GAMM</name>
<feature type="signal peptide" evidence="1">
    <location>
        <begin position="1"/>
        <end position="18"/>
    </location>
</feature>
<reference evidence="3" key="1">
    <citation type="journal article" date="2019" name="Int. J. Syst. Evol. Microbiol.">
        <title>The Global Catalogue of Microorganisms (GCM) 10K type strain sequencing project: providing services to taxonomists for standard genome sequencing and annotation.</title>
        <authorList>
            <consortium name="The Broad Institute Genomics Platform"/>
            <consortium name="The Broad Institute Genome Sequencing Center for Infectious Disease"/>
            <person name="Wu L."/>
            <person name="Ma J."/>
        </authorList>
    </citation>
    <scope>NUCLEOTIDE SEQUENCE [LARGE SCALE GENOMIC DNA]</scope>
    <source>
        <strain evidence="3">KCTC 62195</strain>
    </source>
</reference>
<keyword evidence="1" id="KW-0732">Signal</keyword>
<dbReference type="EMBL" id="JBHRSJ010000034">
    <property type="protein sequence ID" value="MFC2974066.1"/>
    <property type="molecule type" value="Genomic_DNA"/>
</dbReference>
<accession>A0ABV7AZD1</accession>
<dbReference type="Proteomes" id="UP001595457">
    <property type="component" value="Unassembled WGS sequence"/>
</dbReference>
<gene>
    <name evidence="2" type="ORF">ACFOJE_17845</name>
</gene>
<dbReference type="Pfam" id="PF11306">
    <property type="entry name" value="DUF3108"/>
    <property type="match status" value="1"/>
</dbReference>
<feature type="chain" id="PRO_5045887695" evidence="1">
    <location>
        <begin position="19"/>
        <end position="236"/>
    </location>
</feature>
<dbReference type="InterPro" id="IPR021457">
    <property type="entry name" value="DUF3108"/>
</dbReference>
<evidence type="ECO:0000313" key="3">
    <source>
        <dbReference type="Proteomes" id="UP001595457"/>
    </source>
</evidence>
<dbReference type="RefSeq" id="WP_377816029.1">
    <property type="nucleotide sequence ID" value="NZ_JBHRSJ010000034.1"/>
</dbReference>
<evidence type="ECO:0000313" key="2">
    <source>
        <dbReference type="EMBL" id="MFC2974066.1"/>
    </source>
</evidence>
<keyword evidence="3" id="KW-1185">Reference proteome</keyword>
<organism evidence="2 3">
    <name type="scientific">Azotobacter bryophylli</name>
    <dbReference type="NCBI Taxonomy" id="1986537"/>
    <lineage>
        <taxon>Bacteria</taxon>
        <taxon>Pseudomonadati</taxon>
        <taxon>Pseudomonadota</taxon>
        <taxon>Gammaproteobacteria</taxon>
        <taxon>Pseudomonadales</taxon>
        <taxon>Pseudomonadaceae</taxon>
        <taxon>Azotobacter</taxon>
    </lineage>
</organism>
<comment type="caution">
    <text evidence="2">The sequence shown here is derived from an EMBL/GenBank/DDBJ whole genome shotgun (WGS) entry which is preliminary data.</text>
</comment>
<proteinExistence type="predicted"/>
<evidence type="ECO:0000256" key="1">
    <source>
        <dbReference type="SAM" id="SignalP"/>
    </source>
</evidence>